<evidence type="ECO:0000313" key="4">
    <source>
        <dbReference type="Proteomes" id="UP000243459"/>
    </source>
</evidence>
<accession>A0A5P1FJZ4</accession>
<dbReference type="Pfam" id="PF00403">
    <property type="entry name" value="HMA"/>
    <property type="match status" value="1"/>
</dbReference>
<dbReference type="OrthoDB" id="689350at2759"/>
<dbReference type="InterPro" id="IPR006121">
    <property type="entry name" value="HMA_dom"/>
</dbReference>
<organism evidence="3 4">
    <name type="scientific">Asparagus officinalis</name>
    <name type="common">Garden asparagus</name>
    <dbReference type="NCBI Taxonomy" id="4686"/>
    <lineage>
        <taxon>Eukaryota</taxon>
        <taxon>Viridiplantae</taxon>
        <taxon>Streptophyta</taxon>
        <taxon>Embryophyta</taxon>
        <taxon>Tracheophyta</taxon>
        <taxon>Spermatophyta</taxon>
        <taxon>Magnoliopsida</taxon>
        <taxon>Liliopsida</taxon>
        <taxon>Asparagales</taxon>
        <taxon>Asparagaceae</taxon>
        <taxon>Asparagoideae</taxon>
        <taxon>Asparagus</taxon>
    </lineage>
</organism>
<dbReference type="Proteomes" id="UP000243459">
    <property type="component" value="Chromosome 2"/>
</dbReference>
<dbReference type="GO" id="GO:0046872">
    <property type="term" value="F:metal ion binding"/>
    <property type="evidence" value="ECO:0007669"/>
    <property type="project" value="InterPro"/>
</dbReference>
<feature type="compositionally biased region" description="Polar residues" evidence="1">
    <location>
        <begin position="208"/>
        <end position="219"/>
    </location>
</feature>
<protein>
    <recommendedName>
        <fullName evidence="2">HMA domain-containing protein</fullName>
    </recommendedName>
</protein>
<sequence length="295" mass="32303">MLISLLTVSASFCLSSEKIALLLLSLSQSSLFSLSWLPSLFKEMKGVNFSCVSPASAAVCTSIDRRSMVRPTIIGRSSSTGRHLRTKSVSQLPKPAGSKPKSYNTEKFRKSLDYRHSDLKSPADSSRYLLDDTTFIDMYPEFEPKSSSLTVFDHDKVLARSPICTGTPRLFRPMKENEASSTLVRSSSARTHQNKALAQSLVKKDDTSTSSAPRPSNSTKSHHDQVVVLRVSLHCKGCEGKVRKHISKMEGVTSFNIDFATKKVTVKGDITPLGVLNSVSKVKNAQFWPSGPSSA</sequence>
<dbReference type="OMA" id="HYQFDFG"/>
<feature type="region of interest" description="Disordered" evidence="1">
    <location>
        <begin position="77"/>
        <end position="103"/>
    </location>
</feature>
<evidence type="ECO:0000256" key="1">
    <source>
        <dbReference type="SAM" id="MobiDB-lite"/>
    </source>
</evidence>
<reference evidence="4" key="1">
    <citation type="journal article" date="2017" name="Nat. Commun.">
        <title>The asparagus genome sheds light on the origin and evolution of a young Y chromosome.</title>
        <authorList>
            <person name="Harkess A."/>
            <person name="Zhou J."/>
            <person name="Xu C."/>
            <person name="Bowers J.E."/>
            <person name="Van der Hulst R."/>
            <person name="Ayyampalayam S."/>
            <person name="Mercati F."/>
            <person name="Riccardi P."/>
            <person name="McKain M.R."/>
            <person name="Kakrana A."/>
            <person name="Tang H."/>
            <person name="Ray J."/>
            <person name="Groenendijk J."/>
            <person name="Arikit S."/>
            <person name="Mathioni S.M."/>
            <person name="Nakano M."/>
            <person name="Shan H."/>
            <person name="Telgmann-Rauber A."/>
            <person name="Kanno A."/>
            <person name="Yue Z."/>
            <person name="Chen H."/>
            <person name="Li W."/>
            <person name="Chen Y."/>
            <person name="Xu X."/>
            <person name="Zhang Y."/>
            <person name="Luo S."/>
            <person name="Chen H."/>
            <person name="Gao J."/>
            <person name="Mao Z."/>
            <person name="Pires J.C."/>
            <person name="Luo M."/>
            <person name="Kudrna D."/>
            <person name="Wing R.A."/>
            <person name="Meyers B.C."/>
            <person name="Yi K."/>
            <person name="Kong H."/>
            <person name="Lavrijsen P."/>
            <person name="Sunseri F."/>
            <person name="Falavigna A."/>
            <person name="Ye Y."/>
            <person name="Leebens-Mack J.H."/>
            <person name="Chen G."/>
        </authorList>
    </citation>
    <scope>NUCLEOTIDE SEQUENCE [LARGE SCALE GENOMIC DNA]</scope>
    <source>
        <strain evidence="4">cv. DH0086</strain>
    </source>
</reference>
<feature type="domain" description="HMA" evidence="2">
    <location>
        <begin position="224"/>
        <end position="290"/>
    </location>
</feature>
<gene>
    <name evidence="3" type="ORF">A4U43_C02F1990</name>
</gene>
<proteinExistence type="predicted"/>
<feature type="compositionally biased region" description="Polar residues" evidence="1">
    <location>
        <begin position="77"/>
        <end position="91"/>
    </location>
</feature>
<dbReference type="AlphaFoldDB" id="A0A5P1FJZ4"/>
<dbReference type="InterPro" id="IPR044526">
    <property type="entry name" value="NAKR1-3"/>
</dbReference>
<dbReference type="PANTHER" id="PTHR46119">
    <property type="entry name" value="OS08G0405700 PROTEIN"/>
    <property type="match status" value="1"/>
</dbReference>
<evidence type="ECO:0000259" key="2">
    <source>
        <dbReference type="PROSITE" id="PS50846"/>
    </source>
</evidence>
<dbReference type="PROSITE" id="PS50846">
    <property type="entry name" value="HMA_2"/>
    <property type="match status" value="1"/>
</dbReference>
<evidence type="ECO:0000313" key="3">
    <source>
        <dbReference type="EMBL" id="ONK76991.1"/>
    </source>
</evidence>
<dbReference type="SUPFAM" id="SSF55008">
    <property type="entry name" value="HMA, heavy metal-associated domain"/>
    <property type="match status" value="1"/>
</dbReference>
<dbReference type="EMBL" id="CM007382">
    <property type="protein sequence ID" value="ONK76991.1"/>
    <property type="molecule type" value="Genomic_DNA"/>
</dbReference>
<keyword evidence="4" id="KW-1185">Reference proteome</keyword>
<name>A0A5P1FJZ4_ASPOF</name>
<dbReference type="InterPro" id="IPR036163">
    <property type="entry name" value="HMA_dom_sf"/>
</dbReference>
<dbReference type="PANTHER" id="PTHR46119:SF15">
    <property type="entry name" value="PROTEIN SODIUM POTASSIUM ROOT DEFECTIVE 2"/>
    <property type="match status" value="1"/>
</dbReference>
<dbReference type="CDD" id="cd00371">
    <property type="entry name" value="HMA"/>
    <property type="match status" value="1"/>
</dbReference>
<dbReference type="Gramene" id="ONK76991">
    <property type="protein sequence ID" value="ONK76991"/>
    <property type="gene ID" value="A4U43_C02F1990"/>
</dbReference>
<dbReference type="Gene3D" id="3.30.70.100">
    <property type="match status" value="1"/>
</dbReference>
<feature type="region of interest" description="Disordered" evidence="1">
    <location>
        <begin position="198"/>
        <end position="223"/>
    </location>
</feature>